<evidence type="ECO:0000313" key="3">
    <source>
        <dbReference type="Proteomes" id="UP001338582"/>
    </source>
</evidence>
<feature type="compositionally biased region" description="Basic and acidic residues" evidence="1">
    <location>
        <begin position="1394"/>
        <end position="1409"/>
    </location>
</feature>
<feature type="region of interest" description="Disordered" evidence="1">
    <location>
        <begin position="657"/>
        <end position="676"/>
    </location>
</feature>
<feature type="compositionally biased region" description="Acidic residues" evidence="1">
    <location>
        <begin position="1361"/>
        <end position="1371"/>
    </location>
</feature>
<sequence length="1442" mass="160677">MTTPIPTSSSCYTLQLPPIEKDDRLNLNVRTGAAATLHNSFVFTYGGLTLGLELDHQLTIDNIESVFALKVTGNKLRRLLRYLSGELFSLDLISRCWHRVDLAPDSPKPKPRMFHEIATGRDCLYVFGGLVISEEPGESNLVPCNDLWEFNLLSKSWTLLHDGRGWETSKEVPSPRFSLKLTLIKNLVYAQKKDHHGLIIAGGKNSQSEPIYTNYTFDMVDKKYVGAGAPLLFSTLSRTPRRNSSKSDPASYFKSSETGKTLNVNYHDSVIVSFVDEDDSRRRSLDLLAGNPPLSDSQTNNESIIIYAPIKESADDPLCNPLLSYRVGKKIGLPRPLPLHKKDRRDKRSPPAEFLARTIPRNLRYPTGGIFGQNIVIVGFLPNELDVSIFIYNKPTGKWSRLNIFCAHEYGSHRFWGGFVWSSHHKVVLLGNYVTSRTTSSMRYFSSMVTVSLPVMNILTSLELAGGHLPSLKVGHHHLNDDFTTGNEIYHARSDSGKVLTQESEMLTSCEDLSSLSPLDASEVDEAPLPSASRKMSTFSAKSEGKRIHNKATFTEYVHYAAPKVKFTNVRSVFPPAAITLGRNAFDRYGDCISDFELISSSGDRIPVCLPILMERWGKYFVDLLSGAYVKAIDQFERDQIQTFASQSFRLSKGSDVSEEMTGSCSSVSDSSRESEADRVREKYQLLMNAPKTHQKGAPQFRLPFQDKSPSTESLKEYVSVDPHNSSPLRRSSIGLNISGSLVLYSHLKHIPAQLPLPTEPIPDVPATPISYRSSSRNNSMDPLSPRASLLHTLSVLRNIPKSPKGSPILSPRGSISMHGDLIMRHKQHWLKQREPVEQSGIATPQSRKSSDSGISPIPRLAAAEIEKEVANLTLEPKKLAKRENLEGKDDQSEQGNALLDFDTLDPDNFKLEPSLIPRKLYIPFGTTSIKAFAEFFYTGQVGNKWTLRPCALDCLLMARYFKVPLLYDLICEVLYGIIGRKEALVIKEGHKYKKKFQAMFEKIDTPITSNFKFPLDEFEGFLDTIDDGFLDLALLRKLSNVHKLSHSSAGSKKHSPSLGRSFDVNMSSLEELPPEPNTSPTKSKASTFNSDLSSESTYGETDEEPLVALHFLDQEERNAIYGRSKSIFEKSALDSTRRSQTIEEDIDQAKEHALSSTLESLVSPDAPEPSTYVIDLIYETASMCTDVKLMLRSMNARQMGIALEQTRRDYETFVEAMNGSQNQNDGSFDDVNFKNVLTSELDRLQERRAAASPNKKAHALQSTGSSGIWLSISPTALTVAKEDKLASSRSSVVSAKSRGALDSAAKQEKPFSMMRLKSEFKMSGNPPALAREETMRRSHTERNDLPGEAMSRDNRRSSMGDDDDDDDDDLQLIQTTNSRTSSRSRLFGKLRGLTRDKDPKMPSTDLKRAQSSASVFTMPSNKSASTSASSGKRGFFGLRKK</sequence>
<reference evidence="2 3" key="1">
    <citation type="submission" date="2023-10" db="EMBL/GenBank/DDBJ databases">
        <title>Draft Genome Sequence of Candida saopaulonensis from a very Premature Infant with Sepsis.</title>
        <authorList>
            <person name="Ning Y."/>
            <person name="Dai R."/>
            <person name="Xiao M."/>
            <person name="Xu Y."/>
            <person name="Yan Q."/>
            <person name="Zhang L."/>
        </authorList>
    </citation>
    <scope>NUCLEOTIDE SEQUENCE [LARGE SCALE GENOMIC DNA]</scope>
    <source>
        <strain evidence="2 3">19XY460</strain>
    </source>
</reference>
<dbReference type="Proteomes" id="UP001338582">
    <property type="component" value="Chromosome 4"/>
</dbReference>
<dbReference type="KEGG" id="asau:88174818"/>
<feature type="compositionally biased region" description="Basic and acidic residues" evidence="1">
    <location>
        <begin position="1331"/>
        <end position="1360"/>
    </location>
</feature>
<name>A0AAX4HCP1_9ASCO</name>
<dbReference type="PANTHER" id="PTHR43503">
    <property type="entry name" value="MCG48959-RELATED"/>
    <property type="match status" value="1"/>
</dbReference>
<dbReference type="EMBL" id="CP138897">
    <property type="protein sequence ID" value="WPK26402.1"/>
    <property type="molecule type" value="Genomic_DNA"/>
</dbReference>
<dbReference type="GO" id="GO:0005739">
    <property type="term" value="C:mitochondrion"/>
    <property type="evidence" value="ECO:0007669"/>
    <property type="project" value="TreeGrafter"/>
</dbReference>
<dbReference type="PANTHER" id="PTHR43503:SF2">
    <property type="entry name" value="NEGATIVE REGULATOR OF SPORULATION MDS3-RELATED"/>
    <property type="match status" value="1"/>
</dbReference>
<dbReference type="RefSeq" id="XP_062878783.1">
    <property type="nucleotide sequence ID" value="XM_063022713.1"/>
</dbReference>
<feature type="region of interest" description="Disordered" evidence="1">
    <location>
        <begin position="1283"/>
        <end position="1442"/>
    </location>
</feature>
<protein>
    <recommendedName>
        <fullName evidence="4">Negative regulator of sporulation MDS3</fullName>
    </recommendedName>
</protein>
<keyword evidence="3" id="KW-1185">Reference proteome</keyword>
<dbReference type="SUPFAM" id="SSF117281">
    <property type="entry name" value="Kelch motif"/>
    <property type="match status" value="1"/>
</dbReference>
<feature type="region of interest" description="Disordered" evidence="1">
    <location>
        <begin position="836"/>
        <end position="856"/>
    </location>
</feature>
<evidence type="ECO:0000313" key="2">
    <source>
        <dbReference type="EMBL" id="WPK26402.1"/>
    </source>
</evidence>
<feature type="compositionally biased region" description="Polar residues" evidence="1">
    <location>
        <begin position="841"/>
        <end position="854"/>
    </location>
</feature>
<dbReference type="GO" id="GO:0005829">
    <property type="term" value="C:cytosol"/>
    <property type="evidence" value="ECO:0007669"/>
    <property type="project" value="TreeGrafter"/>
</dbReference>
<gene>
    <name evidence="2" type="ORF">PUMCH_003755</name>
</gene>
<evidence type="ECO:0008006" key="4">
    <source>
        <dbReference type="Google" id="ProtNLM"/>
    </source>
</evidence>
<feature type="compositionally biased region" description="Polar residues" evidence="1">
    <location>
        <begin position="1410"/>
        <end position="1420"/>
    </location>
</feature>
<evidence type="ECO:0000256" key="1">
    <source>
        <dbReference type="SAM" id="MobiDB-lite"/>
    </source>
</evidence>
<dbReference type="GO" id="GO:0045454">
    <property type="term" value="P:cell redox homeostasis"/>
    <property type="evidence" value="ECO:0007669"/>
    <property type="project" value="TreeGrafter"/>
</dbReference>
<feature type="compositionally biased region" description="Low complexity" evidence="1">
    <location>
        <begin position="1376"/>
        <end position="1386"/>
    </location>
</feature>
<feature type="compositionally biased region" description="Low complexity" evidence="1">
    <location>
        <begin position="1288"/>
        <end position="1299"/>
    </location>
</feature>
<dbReference type="Gene3D" id="2.120.10.80">
    <property type="entry name" value="Kelch-type beta propeller"/>
    <property type="match status" value="1"/>
</dbReference>
<dbReference type="GeneID" id="88174818"/>
<feature type="region of interest" description="Disordered" evidence="1">
    <location>
        <begin position="1069"/>
        <end position="1102"/>
    </location>
</feature>
<proteinExistence type="predicted"/>
<feature type="compositionally biased region" description="Low complexity" evidence="1">
    <location>
        <begin position="1421"/>
        <end position="1431"/>
    </location>
</feature>
<organism evidence="2 3">
    <name type="scientific">Australozyma saopauloensis</name>
    <dbReference type="NCBI Taxonomy" id="291208"/>
    <lineage>
        <taxon>Eukaryota</taxon>
        <taxon>Fungi</taxon>
        <taxon>Dikarya</taxon>
        <taxon>Ascomycota</taxon>
        <taxon>Saccharomycotina</taxon>
        <taxon>Pichiomycetes</taxon>
        <taxon>Metschnikowiaceae</taxon>
        <taxon>Australozyma</taxon>
    </lineage>
</organism>
<accession>A0AAX4HCP1</accession>
<dbReference type="InterPro" id="IPR015915">
    <property type="entry name" value="Kelch-typ_b-propeller"/>
</dbReference>
<feature type="compositionally biased region" description="Polar residues" evidence="1">
    <location>
        <begin position="1079"/>
        <end position="1100"/>
    </location>
</feature>